<dbReference type="CDD" id="cd01650">
    <property type="entry name" value="RT_nLTR_like"/>
    <property type="match status" value="1"/>
</dbReference>
<dbReference type="AlphaFoldDB" id="A0A803J5Q1"/>
<organism evidence="2">
    <name type="scientific">Xenopus tropicalis</name>
    <name type="common">Western clawed frog</name>
    <name type="synonym">Silurana tropicalis</name>
    <dbReference type="NCBI Taxonomy" id="8364"/>
    <lineage>
        <taxon>Eukaryota</taxon>
        <taxon>Metazoa</taxon>
        <taxon>Chordata</taxon>
        <taxon>Craniata</taxon>
        <taxon>Vertebrata</taxon>
        <taxon>Euteleostomi</taxon>
        <taxon>Amphibia</taxon>
        <taxon>Batrachia</taxon>
        <taxon>Anura</taxon>
        <taxon>Pipoidea</taxon>
        <taxon>Pipidae</taxon>
        <taxon>Xenopodinae</taxon>
        <taxon>Xenopus</taxon>
        <taxon>Silurana</taxon>
    </lineage>
</organism>
<dbReference type="GO" id="GO:0003824">
    <property type="term" value="F:catalytic activity"/>
    <property type="evidence" value="ECO:0007669"/>
    <property type="project" value="InterPro"/>
</dbReference>
<dbReference type="InParanoid" id="A0A803J5Q1"/>
<dbReference type="PANTHER" id="PTHR31635:SF196">
    <property type="entry name" value="REVERSE TRANSCRIPTASE DOMAIN-CONTAINING PROTEIN-RELATED"/>
    <property type="match status" value="1"/>
</dbReference>
<proteinExistence type="predicted"/>
<evidence type="ECO:0000259" key="1">
    <source>
        <dbReference type="PROSITE" id="PS50878"/>
    </source>
</evidence>
<dbReference type="PANTHER" id="PTHR31635">
    <property type="entry name" value="REVERSE TRANSCRIPTASE DOMAIN-CONTAINING PROTEIN-RELATED"/>
    <property type="match status" value="1"/>
</dbReference>
<reference evidence="2" key="1">
    <citation type="journal article" date="2010" name="Science">
        <title>The genome of the Western clawed frog Xenopus tropicalis.</title>
        <authorList>
            <person name="Hellsten U."/>
            <person name="Harland R.M."/>
            <person name="Gilchrist M.J."/>
            <person name="Hendrix D."/>
            <person name="Jurka J."/>
            <person name="Kapitonov V."/>
            <person name="Ovcharenko I."/>
            <person name="Putnam N.H."/>
            <person name="Shu S."/>
            <person name="Taher L."/>
            <person name="Blitz I.L."/>
            <person name="Blumberg B."/>
            <person name="Dichmann D.S."/>
            <person name="Dubchak I."/>
            <person name="Amaya E."/>
            <person name="Detter J.C."/>
            <person name="Fletcher R."/>
            <person name="Gerhard D.S."/>
            <person name="Goodstein D."/>
            <person name="Graves T."/>
            <person name="Grigoriev I.V."/>
            <person name="Grimwood J."/>
            <person name="Kawashima T."/>
            <person name="Lindquist E."/>
            <person name="Lucas S.M."/>
            <person name="Mead P.E."/>
            <person name="Mitros T."/>
            <person name="Ogino H."/>
            <person name="Ohta Y."/>
            <person name="Poliakov A.V."/>
            <person name="Pollet N."/>
            <person name="Robert J."/>
            <person name="Salamov A."/>
            <person name="Sater A.K."/>
            <person name="Schmutz J."/>
            <person name="Terry A."/>
            <person name="Vize P.D."/>
            <person name="Warren W.C."/>
            <person name="Wells D."/>
            <person name="Wills A."/>
            <person name="Wilson R.K."/>
            <person name="Zimmerman L.B."/>
            <person name="Zorn A.M."/>
            <person name="Grainger R."/>
            <person name="Grammer T."/>
            <person name="Khokha M.K."/>
            <person name="Richardson P.M."/>
            <person name="Rokhsar D.S."/>
        </authorList>
    </citation>
    <scope>NUCLEOTIDE SEQUENCE [LARGE SCALE GENOMIC DNA]</scope>
    <source>
        <strain evidence="2">Nigerian</strain>
    </source>
</reference>
<feature type="domain" description="Reverse transcriptase" evidence="1">
    <location>
        <begin position="503"/>
        <end position="777"/>
    </location>
</feature>
<dbReference type="GeneTree" id="ENSGT00940000163630"/>
<dbReference type="Pfam" id="PF03372">
    <property type="entry name" value="Exo_endo_phos"/>
    <property type="match status" value="1"/>
</dbReference>
<dbReference type="InterPro" id="IPR036691">
    <property type="entry name" value="Endo/exonu/phosph_ase_sf"/>
</dbReference>
<dbReference type="InterPro" id="IPR043502">
    <property type="entry name" value="DNA/RNA_pol_sf"/>
</dbReference>
<dbReference type="FunCoup" id="A0A803J5Q1">
    <property type="interactions" value="2"/>
</dbReference>
<sequence length="1274" mass="148448">MVRFYSLNARGLNTPQKRNIALHEAYKAKADVLFYQETHFKRSNHPNFLNKHYPYNFHAYSKTKSKGVSILISSKLAFQQHQVIADPQGRYLMVIATIENQQYSLINLYAPNDNQLQFITRTLTSLLEYQKGSCIVAGDYNCILDPNLDIQRNTKTTTTKQQEKITKKTRDLFHKLALVDVWRAKNPRNKEFSFYSPRHDMYSRIDYILTDRQTTTTTTKAWIGLRTWSDHAPVGIETDPTNIRKHLAPWRLNETLITNTEVQNQIKTILQEYFKHNTTPDMSPQTIWLAHKATLRGELINISKGIRKQNEERQNSLEQKIKQAEITYHKNPTQKLKKQIQKDKNDLTQLVLAKTEYRLKRLKQYYYTHSNKANRLLVNKLRIQQAKHRISHLTKNNSKITDPTQIANEFASYYKNLYNLENQRNEPQPTSTQIIDYLNSIQLPHPTLPQKEYLNAPITPEEVLQVITQLKIGKAPGPDGFTNVYYKTFKNIIASHLLKTFQAIMDTGNINPEFLQAHISTIPKPGKPQDSCPNYRPIALLNTDLKLYSKILAQRLNKILPSLINNDQVGFIMNRQAPDNTRKLHNILHIIKQQKLPALILSLDAEKAFDRIHWEYMKKTLSKFQLGNTFIKAILTLYTTPTAKVNISGILSDAFKISNGTRQGCPLSPLIFALMVEPLACKIRQNHRITGVPTQQNQQNIALFADDIILTLTNPNQAVPNLMHELTEFYHISWYKINPGKTQALPINLQPQLLQTLKQTYKFEWKEKTITYLGIKIPKDPEMMFSMNYTPLQKKLQKDYHSWRSQNISWWGRITTVKMNVLPRILYIFRTVQIQLPPRYIKLLQSQMNAFIWQGKKPRIAAKVLQQPNLSGGVGIPNLLYYYKASLLETAVRMHSPIAQRQWIAIETNFLNNLTLPELLWLPPKYRPKNQSILPTTKLILQNWDTINKNGKLGQFPSPITPITNMQLLIQDLSLKQWSDKGIRTIADLYTINTYLTFQQLQEKYQIPNKEYFTYNRITNVLQKNMQNYKKKRQPTRIEQLCRIAQNGPRGILSACYRFLLELPPDHKHPFMEKWERELQIEITPEQWSSILEVTSGATRCTNHLESYKKVLYRWHLTPTKINRITNTYSPLCWKGCGHTGTLLHMWWQCPPIAELWKQVYNLITIDLQKPLPNKPEVALLLHLPEKTSQTWRKLLFHIFNTTTMHIAKHWKTGGPCDINQIKQSLNQRATMEQMAAGKENKQEKCNMIWQPWTTYQEKENNIETPNGSVTSVG</sequence>
<dbReference type="SUPFAM" id="SSF56672">
    <property type="entry name" value="DNA/RNA polymerases"/>
    <property type="match status" value="1"/>
</dbReference>
<dbReference type="Pfam" id="PF00078">
    <property type="entry name" value="RVT_1"/>
    <property type="match status" value="1"/>
</dbReference>
<reference evidence="2" key="2">
    <citation type="submission" date="2021-03" db="UniProtKB">
        <authorList>
            <consortium name="Ensembl"/>
        </authorList>
    </citation>
    <scope>IDENTIFICATION</scope>
</reference>
<dbReference type="SUPFAM" id="SSF56219">
    <property type="entry name" value="DNase I-like"/>
    <property type="match status" value="1"/>
</dbReference>
<protein>
    <recommendedName>
        <fullName evidence="1">Reverse transcriptase domain-containing protein</fullName>
    </recommendedName>
</protein>
<accession>A0A803J5Q1</accession>
<dbReference type="Gene3D" id="3.60.10.10">
    <property type="entry name" value="Endonuclease/exonuclease/phosphatase"/>
    <property type="match status" value="1"/>
</dbReference>
<dbReference type="CDD" id="cd09076">
    <property type="entry name" value="L1-EN"/>
    <property type="match status" value="1"/>
</dbReference>
<dbReference type="InterPro" id="IPR005135">
    <property type="entry name" value="Endo/exonuclease/phosphatase"/>
</dbReference>
<dbReference type="Ensembl" id="ENSXETT00000110501">
    <property type="protein sequence ID" value="ENSXETP00000103161"/>
    <property type="gene ID" value="ENSXETG00000048902"/>
</dbReference>
<dbReference type="InterPro" id="IPR000477">
    <property type="entry name" value="RT_dom"/>
</dbReference>
<dbReference type="PROSITE" id="PS50878">
    <property type="entry name" value="RT_POL"/>
    <property type="match status" value="1"/>
</dbReference>
<evidence type="ECO:0000313" key="2">
    <source>
        <dbReference type="Ensembl" id="ENSXETP00000103161"/>
    </source>
</evidence>
<name>A0A803J5Q1_XENTR</name>